<dbReference type="AlphaFoldDB" id="A0A074KZ03"/>
<evidence type="ECO:0000256" key="2">
    <source>
        <dbReference type="ARBA" id="ARBA00022475"/>
    </source>
</evidence>
<keyword evidence="4 6" id="KW-1133">Transmembrane helix</keyword>
<feature type="transmembrane region" description="Helical" evidence="6">
    <location>
        <begin position="295"/>
        <end position="318"/>
    </location>
</feature>
<dbReference type="STRING" id="1048983.EL17_11165"/>
<accession>A0A074KZ03</accession>
<dbReference type="Proteomes" id="UP000027821">
    <property type="component" value="Unassembled WGS sequence"/>
</dbReference>
<dbReference type="PANTHER" id="PTHR30250">
    <property type="entry name" value="PST FAMILY PREDICTED COLANIC ACID TRANSPORTER"/>
    <property type="match status" value="1"/>
</dbReference>
<dbReference type="PANTHER" id="PTHR30250:SF11">
    <property type="entry name" value="O-ANTIGEN TRANSPORTER-RELATED"/>
    <property type="match status" value="1"/>
</dbReference>
<name>A0A074KZ03_9BACT</name>
<dbReference type="GO" id="GO:0005886">
    <property type="term" value="C:plasma membrane"/>
    <property type="evidence" value="ECO:0007669"/>
    <property type="project" value="UniProtKB-SubCell"/>
</dbReference>
<feature type="transmembrane region" description="Helical" evidence="6">
    <location>
        <begin position="44"/>
        <end position="64"/>
    </location>
</feature>
<evidence type="ECO:0000256" key="1">
    <source>
        <dbReference type="ARBA" id="ARBA00004651"/>
    </source>
</evidence>
<comment type="caution">
    <text evidence="7">The sequence shown here is derived from an EMBL/GenBank/DDBJ whole genome shotgun (WGS) entry which is preliminary data.</text>
</comment>
<feature type="transmembrane region" description="Helical" evidence="6">
    <location>
        <begin position="422"/>
        <end position="441"/>
    </location>
</feature>
<keyword evidence="5 6" id="KW-0472">Membrane</keyword>
<dbReference type="Pfam" id="PF01943">
    <property type="entry name" value="Polysacc_synt"/>
    <property type="match status" value="1"/>
</dbReference>
<evidence type="ECO:0000256" key="6">
    <source>
        <dbReference type="SAM" id="Phobius"/>
    </source>
</evidence>
<feature type="transmembrane region" description="Helical" evidence="6">
    <location>
        <begin position="155"/>
        <end position="177"/>
    </location>
</feature>
<feature type="transmembrane region" description="Helical" evidence="6">
    <location>
        <begin position="15"/>
        <end position="38"/>
    </location>
</feature>
<evidence type="ECO:0000313" key="8">
    <source>
        <dbReference type="Proteomes" id="UP000027821"/>
    </source>
</evidence>
<feature type="transmembrane region" description="Helical" evidence="6">
    <location>
        <begin position="393"/>
        <end position="410"/>
    </location>
</feature>
<reference evidence="7 8" key="1">
    <citation type="submission" date="2014-04" db="EMBL/GenBank/DDBJ databases">
        <title>Characterization and application of a salt tolerant electro-active bacterium.</title>
        <authorList>
            <person name="Yang L."/>
            <person name="Wei S."/>
            <person name="Tay Q.X.M."/>
        </authorList>
    </citation>
    <scope>NUCLEOTIDE SEQUENCE [LARGE SCALE GENOMIC DNA]</scope>
    <source>
        <strain evidence="7 8">LY1</strain>
    </source>
</reference>
<evidence type="ECO:0000256" key="5">
    <source>
        <dbReference type="ARBA" id="ARBA00023136"/>
    </source>
</evidence>
<organism evidence="7 8">
    <name type="scientific">Anditalea andensis</name>
    <dbReference type="NCBI Taxonomy" id="1048983"/>
    <lineage>
        <taxon>Bacteria</taxon>
        <taxon>Pseudomonadati</taxon>
        <taxon>Bacteroidota</taxon>
        <taxon>Cytophagia</taxon>
        <taxon>Cytophagales</taxon>
        <taxon>Cytophagaceae</taxon>
        <taxon>Anditalea</taxon>
    </lineage>
</organism>
<evidence type="ECO:0000256" key="3">
    <source>
        <dbReference type="ARBA" id="ARBA00022692"/>
    </source>
</evidence>
<keyword evidence="3 6" id="KW-0812">Transmembrane</keyword>
<dbReference type="RefSeq" id="WP_035074257.1">
    <property type="nucleotide sequence ID" value="NZ_JMIH01000021.1"/>
</dbReference>
<protein>
    <submittedName>
        <fullName evidence="7">Uncharacterized protein</fullName>
    </submittedName>
</protein>
<feature type="transmembrane region" description="Helical" evidence="6">
    <location>
        <begin position="330"/>
        <end position="354"/>
    </location>
</feature>
<dbReference type="OrthoDB" id="9770347at2"/>
<gene>
    <name evidence="7" type="ORF">EL17_11165</name>
</gene>
<feature type="transmembrane region" description="Helical" evidence="6">
    <location>
        <begin position="90"/>
        <end position="112"/>
    </location>
</feature>
<feature type="transmembrane region" description="Helical" evidence="6">
    <location>
        <begin position="366"/>
        <end position="387"/>
    </location>
</feature>
<evidence type="ECO:0000256" key="4">
    <source>
        <dbReference type="ARBA" id="ARBA00022989"/>
    </source>
</evidence>
<feature type="transmembrane region" description="Helical" evidence="6">
    <location>
        <begin position="183"/>
        <end position="203"/>
    </location>
</feature>
<feature type="transmembrane region" description="Helical" evidence="6">
    <location>
        <begin position="124"/>
        <end position="143"/>
    </location>
</feature>
<proteinExistence type="predicted"/>
<evidence type="ECO:0000313" key="7">
    <source>
        <dbReference type="EMBL" id="KEO73460.1"/>
    </source>
</evidence>
<dbReference type="EMBL" id="JMIH01000021">
    <property type="protein sequence ID" value="KEO73460.1"/>
    <property type="molecule type" value="Genomic_DNA"/>
</dbReference>
<dbReference type="eggNOG" id="COG2244">
    <property type="taxonomic scope" value="Bacteria"/>
</dbReference>
<keyword evidence="8" id="KW-1185">Reference proteome</keyword>
<dbReference type="InterPro" id="IPR050833">
    <property type="entry name" value="Poly_Biosynth_Transport"/>
</dbReference>
<feature type="transmembrane region" description="Helical" evidence="6">
    <location>
        <begin position="257"/>
        <end position="275"/>
    </location>
</feature>
<feature type="transmembrane region" description="Helical" evidence="6">
    <location>
        <begin position="224"/>
        <end position="245"/>
    </location>
</feature>
<feature type="transmembrane region" description="Helical" evidence="6">
    <location>
        <begin position="447"/>
        <end position="468"/>
    </location>
</feature>
<comment type="subcellular location">
    <subcellularLocation>
        <location evidence="1">Cell membrane</location>
        <topology evidence="1">Multi-pass membrane protein</topology>
    </subcellularLocation>
</comment>
<keyword evidence="2" id="KW-1003">Cell membrane</keyword>
<dbReference type="InterPro" id="IPR002797">
    <property type="entry name" value="Polysacc_synth"/>
</dbReference>
<sequence length="491" mass="55493">MNIKSSLKNLASDSVIYGLSGVLTKFISLFLTPLYTRIFTPDDYGVIGILANGYVFITILLVFAMDNSTARWFYDTESFHHRKQIINTWFWFYLVLSLGSAILLFFSAHYWAQMFLPEYADSYLYIRLIALTLVFVVLPSVATNILRFERKPKSAVFLSLFQALSLIFFNVLYVLLLKWGIVGVYYAQLSSVIFTLPLAIYLIKYWIGSPKWFTLQKFKEMVSYALPFIPASIGFWVVNLSGVFFLNEYVTKNEVGLFQIGISIAAVAGIATMAFQQAWSPFSFSILNQKNSKEIYAAAFTFYVLGIGFLCTIISLFAYEALIILTTPLYYGASLVAGILVFNYFLMGLTNIAGLGASIAKKTAPLGTISLISSAILISLNFLLIPYYGKEGAALAICFAQLIIPLYMFRKSQKYFFIPYDFKKNILVLLSFVVCVIVSIILKHDNFFLSILIKLALLSITSAIVFYLNKEDLIKIKVILYKKFNSAVPQR</sequence>